<dbReference type="EMBL" id="BBMM01000005">
    <property type="protein sequence ID" value="GAL00536.1"/>
    <property type="molecule type" value="Genomic_DNA"/>
</dbReference>
<reference evidence="1 2" key="1">
    <citation type="journal article" date="2014" name="Genome Announc.">
        <title>Draft Genome Sequences of Marine Flavobacterium Nonlabens Strains NR17, NR24, NR27, NR32, NR33, and Ara13.</title>
        <authorList>
            <person name="Nakanishi M."/>
            <person name="Meirelles P."/>
            <person name="Suzuki R."/>
            <person name="Takatani N."/>
            <person name="Mino S."/>
            <person name="Suda W."/>
            <person name="Oshima K."/>
            <person name="Hattori M."/>
            <person name="Ohkuma M."/>
            <person name="Hosokawa M."/>
            <person name="Miyashita K."/>
            <person name="Thompson F.L."/>
            <person name="Niwa A."/>
            <person name="Sawabe T."/>
            <person name="Sawabe T."/>
        </authorList>
    </citation>
    <scope>NUCLEOTIDE SEQUENCE [LARGE SCALE GENOMIC DNA]</scope>
    <source>
        <strain evidence="2">JCM19314</strain>
    </source>
</reference>
<organism evidence="1 2">
    <name type="scientific">Nonlabens ulvanivorans</name>
    <name type="common">Persicivirga ulvanivorans</name>
    <dbReference type="NCBI Taxonomy" id="906888"/>
    <lineage>
        <taxon>Bacteria</taxon>
        <taxon>Pseudomonadati</taxon>
        <taxon>Bacteroidota</taxon>
        <taxon>Flavobacteriia</taxon>
        <taxon>Flavobacteriales</taxon>
        <taxon>Flavobacteriaceae</taxon>
        <taxon>Nonlabens</taxon>
    </lineage>
</organism>
<dbReference type="PANTHER" id="PTHR30203">
    <property type="entry name" value="OUTER MEMBRANE CATION EFFLUX PROTEIN"/>
    <property type="match status" value="1"/>
</dbReference>
<name>A0A090QC71_NONUL</name>
<evidence type="ECO:0000313" key="1">
    <source>
        <dbReference type="EMBL" id="GAL00536.1"/>
    </source>
</evidence>
<dbReference type="PANTHER" id="PTHR30203:SF24">
    <property type="entry name" value="BLR4935 PROTEIN"/>
    <property type="match status" value="1"/>
</dbReference>
<dbReference type="Gene3D" id="1.20.1600.10">
    <property type="entry name" value="Outer membrane efflux proteins (OEP)"/>
    <property type="match status" value="1"/>
</dbReference>
<dbReference type="AlphaFoldDB" id="A0A090QC71"/>
<comment type="caution">
    <text evidence="1">The sequence shown here is derived from an EMBL/GenBank/DDBJ whole genome shotgun (WGS) entry which is preliminary data.</text>
</comment>
<protein>
    <submittedName>
        <fullName evidence="1">Cobalt-zinc-cadmium resistance protein CzcA</fullName>
    </submittedName>
</protein>
<proteinExistence type="predicted"/>
<evidence type="ECO:0000313" key="2">
    <source>
        <dbReference type="Proteomes" id="UP000029226"/>
    </source>
</evidence>
<sequence length="144" mass="16342">MLPTFNLQGGIQQVNGNSGFYTYQAGISIPLFSGSDKSRAKAAKIASQIVTADADFKERQIESEYQQALQAYQKWEEAWQFYKNESLPLAEEQRKGALLAYREGAVDYAAFTQIIRDAIQTEMDALEALEQYLTALFKLEYYTL</sequence>
<gene>
    <name evidence="1" type="ORF">JCM19314_2144</name>
</gene>
<dbReference type="SUPFAM" id="SSF56954">
    <property type="entry name" value="Outer membrane efflux proteins (OEP)"/>
    <property type="match status" value="1"/>
</dbReference>
<accession>A0A090QC71</accession>
<dbReference type="GO" id="GO:0015562">
    <property type="term" value="F:efflux transmembrane transporter activity"/>
    <property type="evidence" value="ECO:0007669"/>
    <property type="project" value="InterPro"/>
</dbReference>
<dbReference type="Proteomes" id="UP000029226">
    <property type="component" value="Unassembled WGS sequence"/>
</dbReference>
<dbReference type="InterPro" id="IPR010131">
    <property type="entry name" value="MdtP/NodT-like"/>
</dbReference>